<dbReference type="PROSITE" id="PS51379">
    <property type="entry name" value="4FE4S_FER_2"/>
    <property type="match status" value="2"/>
</dbReference>
<dbReference type="HOGENOM" id="CLU_070764_2_0_7"/>
<comment type="similarity">
    <text evidence="2">Belongs to the nitroreductase family.</text>
</comment>
<evidence type="ECO:0000313" key="11">
    <source>
        <dbReference type="Proteomes" id="UP000001784"/>
    </source>
</evidence>
<dbReference type="eggNOG" id="COG1148">
    <property type="taxonomic scope" value="Bacteria"/>
</dbReference>
<evidence type="ECO:0000256" key="6">
    <source>
        <dbReference type="ARBA" id="ARBA00023002"/>
    </source>
</evidence>
<evidence type="ECO:0000313" key="10">
    <source>
        <dbReference type="EMBL" id="ABK19064.1"/>
    </source>
</evidence>
<keyword evidence="6" id="KW-0560">Oxidoreductase</keyword>
<dbReference type="RefSeq" id="WP_011700189.1">
    <property type="nucleotide sequence ID" value="NC_008554.1"/>
</dbReference>
<feature type="domain" description="4Fe-4S ferredoxin-type" evidence="9">
    <location>
        <begin position="32"/>
        <end position="64"/>
    </location>
</feature>
<dbReference type="STRING" id="335543.Sfum_3391"/>
<keyword evidence="8" id="KW-0411">Iron-sulfur</keyword>
<dbReference type="Gene3D" id="3.40.109.10">
    <property type="entry name" value="NADH Oxidase"/>
    <property type="match status" value="1"/>
</dbReference>
<dbReference type="InterPro" id="IPR000415">
    <property type="entry name" value="Nitroreductase-like"/>
</dbReference>
<dbReference type="KEGG" id="sfu:Sfum_3391"/>
<evidence type="ECO:0000256" key="4">
    <source>
        <dbReference type="ARBA" id="ARBA00022643"/>
    </source>
</evidence>
<dbReference type="GO" id="GO:0046872">
    <property type="term" value="F:metal ion binding"/>
    <property type="evidence" value="ECO:0007669"/>
    <property type="project" value="UniProtKB-KW"/>
</dbReference>
<keyword evidence="5" id="KW-0479">Metal-binding</keyword>
<feature type="domain" description="4Fe-4S ferredoxin-type" evidence="9">
    <location>
        <begin position="2"/>
        <end position="31"/>
    </location>
</feature>
<dbReference type="AlphaFoldDB" id="A0LNR2"/>
<dbReference type="Gene3D" id="3.30.70.20">
    <property type="match status" value="1"/>
</dbReference>
<evidence type="ECO:0000259" key="9">
    <source>
        <dbReference type="PROSITE" id="PS51379"/>
    </source>
</evidence>
<protein>
    <submittedName>
        <fullName evidence="10">Nitroreductase</fullName>
    </submittedName>
</protein>
<dbReference type="InParanoid" id="A0LNR2"/>
<dbReference type="eggNOG" id="COG0778">
    <property type="taxonomic scope" value="Bacteria"/>
</dbReference>
<dbReference type="PANTHER" id="PTHR43673:SF2">
    <property type="entry name" value="NITROREDUCTASE"/>
    <property type="match status" value="1"/>
</dbReference>
<keyword evidence="3" id="KW-0285">Flavoprotein</keyword>
<dbReference type="GO" id="GO:0051536">
    <property type="term" value="F:iron-sulfur cluster binding"/>
    <property type="evidence" value="ECO:0007669"/>
    <property type="project" value="UniProtKB-KW"/>
</dbReference>
<comment type="cofactor">
    <cofactor evidence="1">
        <name>FMN</name>
        <dbReference type="ChEBI" id="CHEBI:58210"/>
    </cofactor>
</comment>
<dbReference type="InterPro" id="IPR029479">
    <property type="entry name" value="Nitroreductase"/>
</dbReference>
<dbReference type="GO" id="GO:0016491">
    <property type="term" value="F:oxidoreductase activity"/>
    <property type="evidence" value="ECO:0007669"/>
    <property type="project" value="UniProtKB-KW"/>
</dbReference>
<evidence type="ECO:0000256" key="1">
    <source>
        <dbReference type="ARBA" id="ARBA00001917"/>
    </source>
</evidence>
<keyword evidence="4" id="KW-0288">FMN</keyword>
<gene>
    <name evidence="10" type="ordered locus">Sfum_3391</name>
</gene>
<proteinExistence type="inferred from homology"/>
<dbReference type="EMBL" id="CP000478">
    <property type="protein sequence ID" value="ABK19064.1"/>
    <property type="molecule type" value="Genomic_DNA"/>
</dbReference>
<evidence type="ECO:0000256" key="7">
    <source>
        <dbReference type="ARBA" id="ARBA00023004"/>
    </source>
</evidence>
<organism evidence="10 11">
    <name type="scientific">Syntrophobacter fumaroxidans (strain DSM 10017 / MPOB)</name>
    <dbReference type="NCBI Taxonomy" id="335543"/>
    <lineage>
        <taxon>Bacteria</taxon>
        <taxon>Pseudomonadati</taxon>
        <taxon>Thermodesulfobacteriota</taxon>
        <taxon>Syntrophobacteria</taxon>
        <taxon>Syntrophobacterales</taxon>
        <taxon>Syntrophobacteraceae</taxon>
        <taxon>Syntrophobacter</taxon>
    </lineage>
</organism>
<name>A0LNR2_SYNFM</name>
<dbReference type="CDD" id="cd02143">
    <property type="entry name" value="nitroreductase_FeS-like"/>
    <property type="match status" value="1"/>
</dbReference>
<accession>A0LNR2</accession>
<dbReference type="SUPFAM" id="SSF55469">
    <property type="entry name" value="FMN-dependent nitroreductase-like"/>
    <property type="match status" value="1"/>
</dbReference>
<dbReference type="PANTHER" id="PTHR43673">
    <property type="entry name" value="NAD(P)H NITROREDUCTASE YDGI-RELATED"/>
    <property type="match status" value="1"/>
</dbReference>
<dbReference type="OrthoDB" id="368873at2"/>
<dbReference type="PROSITE" id="PS00198">
    <property type="entry name" value="4FE4S_FER_1"/>
    <property type="match status" value="1"/>
</dbReference>
<sequence>MALIRVDRDKCDKDGACVEVCPLGILALDEEKGPVTRPGSAMLCIGCGHCVAVCPHGALDNVKNPLQSQVPYERAELPDARAAFTFLRARRSVRRYLDRPVPRETTRQLLEIARFAPSGHNSQGLSYLAVEGREAIGEMTVLVTEWMRRLIREKHPIARSFHMEAIVKFCESGDDRILRNAPLVIVAMAPKTVEQIAQISTCLALEYVELYAPALGLGTCWAGYAQACAREYAPLLKYLKLPADRAVTGMLMAGFPKYHYHRLPERNPLDLVWFDEMGSAPSGP</sequence>
<dbReference type="Pfam" id="PF12838">
    <property type="entry name" value="Fer4_7"/>
    <property type="match status" value="1"/>
</dbReference>
<evidence type="ECO:0000256" key="2">
    <source>
        <dbReference type="ARBA" id="ARBA00007118"/>
    </source>
</evidence>
<reference evidence="10 11" key="1">
    <citation type="submission" date="2006-10" db="EMBL/GenBank/DDBJ databases">
        <title>Complete sequence of Syntrophobacter fumaroxidans MPOB.</title>
        <authorList>
            <consortium name="US DOE Joint Genome Institute"/>
            <person name="Copeland A."/>
            <person name="Lucas S."/>
            <person name="Lapidus A."/>
            <person name="Barry K."/>
            <person name="Detter J.C."/>
            <person name="Glavina del Rio T."/>
            <person name="Hammon N."/>
            <person name="Israni S."/>
            <person name="Pitluck S."/>
            <person name="Goltsman E.G."/>
            <person name="Martinez M."/>
            <person name="Schmutz J."/>
            <person name="Larimer F."/>
            <person name="Land M."/>
            <person name="Hauser L."/>
            <person name="Kyrpides N."/>
            <person name="Kim E."/>
            <person name="Boone D.R."/>
            <person name="Brockman F."/>
            <person name="Culley D."/>
            <person name="Ferry J."/>
            <person name="Gunsalus R."/>
            <person name="McInerney M.J."/>
            <person name="Morrison M."/>
            <person name="Plugge C."/>
            <person name="Rohlin L."/>
            <person name="Scholten J."/>
            <person name="Sieber J."/>
            <person name="Stams A.J.M."/>
            <person name="Worm P."/>
            <person name="Henstra A.M."/>
            <person name="Richardson P."/>
        </authorList>
    </citation>
    <scope>NUCLEOTIDE SEQUENCE [LARGE SCALE GENOMIC DNA]</scope>
    <source>
        <strain evidence="11">DSM 10017 / MPOB</strain>
    </source>
</reference>
<keyword evidence="11" id="KW-1185">Reference proteome</keyword>
<dbReference type="InterPro" id="IPR017900">
    <property type="entry name" value="4Fe4S_Fe_S_CS"/>
</dbReference>
<dbReference type="InterPro" id="IPR017896">
    <property type="entry name" value="4Fe4S_Fe-S-bd"/>
</dbReference>
<evidence type="ECO:0000256" key="5">
    <source>
        <dbReference type="ARBA" id="ARBA00022723"/>
    </source>
</evidence>
<evidence type="ECO:0000256" key="3">
    <source>
        <dbReference type="ARBA" id="ARBA00022630"/>
    </source>
</evidence>
<dbReference type="Proteomes" id="UP000001784">
    <property type="component" value="Chromosome"/>
</dbReference>
<dbReference type="Pfam" id="PF00881">
    <property type="entry name" value="Nitroreductase"/>
    <property type="match status" value="1"/>
</dbReference>
<evidence type="ECO:0000256" key="8">
    <source>
        <dbReference type="ARBA" id="ARBA00023014"/>
    </source>
</evidence>
<dbReference type="SUPFAM" id="SSF54862">
    <property type="entry name" value="4Fe-4S ferredoxins"/>
    <property type="match status" value="1"/>
</dbReference>
<keyword evidence="7" id="KW-0408">Iron</keyword>